<dbReference type="EMBL" id="JALNTZ010000002">
    <property type="protein sequence ID" value="KAJ3663094.1"/>
    <property type="molecule type" value="Genomic_DNA"/>
</dbReference>
<sequence length="101" mass="11794">MMEQHGHQSCAWVENKFYYHANLVFTWILALRGAVINATKYIYDIFGKTHPIGKYSWYKEHVTKTNRIVSDSTNSPMSSRIQTPNRVKGETECQHVLPHKK</sequence>
<name>A0AA38IY23_9CUCU</name>
<gene>
    <name evidence="2" type="ORF">Zmor_007403</name>
</gene>
<feature type="region of interest" description="Disordered" evidence="1">
    <location>
        <begin position="69"/>
        <end position="101"/>
    </location>
</feature>
<accession>A0AA38IY23</accession>
<feature type="compositionally biased region" description="Polar residues" evidence="1">
    <location>
        <begin position="69"/>
        <end position="85"/>
    </location>
</feature>
<protein>
    <submittedName>
        <fullName evidence="2">Uncharacterized protein</fullName>
    </submittedName>
</protein>
<dbReference type="AlphaFoldDB" id="A0AA38IY23"/>
<dbReference type="Proteomes" id="UP001168821">
    <property type="component" value="Unassembled WGS sequence"/>
</dbReference>
<keyword evidence="3" id="KW-1185">Reference proteome</keyword>
<evidence type="ECO:0000313" key="2">
    <source>
        <dbReference type="EMBL" id="KAJ3663094.1"/>
    </source>
</evidence>
<comment type="caution">
    <text evidence="2">The sequence shown here is derived from an EMBL/GenBank/DDBJ whole genome shotgun (WGS) entry which is preliminary data.</text>
</comment>
<evidence type="ECO:0000313" key="3">
    <source>
        <dbReference type="Proteomes" id="UP001168821"/>
    </source>
</evidence>
<reference evidence="2" key="1">
    <citation type="journal article" date="2023" name="G3 (Bethesda)">
        <title>Whole genome assemblies of Zophobas morio and Tenebrio molitor.</title>
        <authorList>
            <person name="Kaur S."/>
            <person name="Stinson S.A."/>
            <person name="diCenzo G.C."/>
        </authorList>
    </citation>
    <scope>NUCLEOTIDE SEQUENCE</scope>
    <source>
        <strain evidence="2">QUZm001</strain>
    </source>
</reference>
<organism evidence="2 3">
    <name type="scientific">Zophobas morio</name>
    <dbReference type="NCBI Taxonomy" id="2755281"/>
    <lineage>
        <taxon>Eukaryota</taxon>
        <taxon>Metazoa</taxon>
        <taxon>Ecdysozoa</taxon>
        <taxon>Arthropoda</taxon>
        <taxon>Hexapoda</taxon>
        <taxon>Insecta</taxon>
        <taxon>Pterygota</taxon>
        <taxon>Neoptera</taxon>
        <taxon>Endopterygota</taxon>
        <taxon>Coleoptera</taxon>
        <taxon>Polyphaga</taxon>
        <taxon>Cucujiformia</taxon>
        <taxon>Tenebrionidae</taxon>
        <taxon>Zophobas</taxon>
    </lineage>
</organism>
<proteinExistence type="predicted"/>
<evidence type="ECO:0000256" key="1">
    <source>
        <dbReference type="SAM" id="MobiDB-lite"/>
    </source>
</evidence>